<dbReference type="EMBL" id="HBHP01033054">
    <property type="protein sequence ID" value="CAD9776338.1"/>
    <property type="molecule type" value="Transcribed_RNA"/>
</dbReference>
<protein>
    <submittedName>
        <fullName evidence="2">Uncharacterized protein</fullName>
    </submittedName>
</protein>
<name>A0A7S2XH67_9EUKA</name>
<feature type="compositionally biased region" description="Basic and acidic residues" evidence="1">
    <location>
        <begin position="121"/>
        <end position="132"/>
    </location>
</feature>
<evidence type="ECO:0000313" key="2">
    <source>
        <dbReference type="EMBL" id="CAD9776338.1"/>
    </source>
</evidence>
<gene>
    <name evidence="2" type="ORF">LSP00402_LOCUS20343</name>
</gene>
<accession>A0A7S2XH67</accession>
<feature type="compositionally biased region" description="Basic and acidic residues" evidence="1">
    <location>
        <begin position="161"/>
        <end position="178"/>
    </location>
</feature>
<proteinExistence type="predicted"/>
<dbReference type="AlphaFoldDB" id="A0A7S2XH67"/>
<evidence type="ECO:0000256" key="1">
    <source>
        <dbReference type="SAM" id="MobiDB-lite"/>
    </source>
</evidence>
<organism evidence="2">
    <name type="scientific">Lotharella oceanica</name>
    <dbReference type="NCBI Taxonomy" id="641309"/>
    <lineage>
        <taxon>Eukaryota</taxon>
        <taxon>Sar</taxon>
        <taxon>Rhizaria</taxon>
        <taxon>Cercozoa</taxon>
        <taxon>Chlorarachniophyceae</taxon>
        <taxon>Lotharella</taxon>
    </lineage>
</organism>
<sequence>MGITISFENDTDQEFEVSIQGQLTGVTVARKRMKPGELWTKTDEGLSAGYVYNVRLEDLNDQAAIVCKVQAPAMKGETRYKLSDLMEGESKGIVISSTTPSELASEVMTGAMQAVGMKSPSVEDKPATKDIGEPATDATDATDATETTGKKEGESGGTAKELNEEDLKQENLKEEVKEPPSFTKLELRMLKSRHPTNAEEREAFKSALAKKYHLEREKNHYKADHTKEIMAQNKEMAHQRGKELKQTEDRAGDVRKPTICIRATHTLNMHASCAFTWQPHARDAVS</sequence>
<reference evidence="2" key="1">
    <citation type="submission" date="2021-01" db="EMBL/GenBank/DDBJ databases">
        <authorList>
            <person name="Corre E."/>
            <person name="Pelletier E."/>
            <person name="Niang G."/>
            <person name="Scheremetjew M."/>
            <person name="Finn R."/>
            <person name="Kale V."/>
            <person name="Holt S."/>
            <person name="Cochrane G."/>
            <person name="Meng A."/>
            <person name="Brown T."/>
            <person name="Cohen L."/>
        </authorList>
    </citation>
    <scope>NUCLEOTIDE SEQUENCE</scope>
    <source>
        <strain evidence="2">CCMP622</strain>
    </source>
</reference>
<feature type="compositionally biased region" description="Low complexity" evidence="1">
    <location>
        <begin position="133"/>
        <end position="147"/>
    </location>
</feature>
<feature type="region of interest" description="Disordered" evidence="1">
    <location>
        <begin position="117"/>
        <end position="179"/>
    </location>
</feature>